<organism evidence="1 2">
    <name type="scientific">Panagrellus redivivus</name>
    <name type="common">Microworm</name>
    <dbReference type="NCBI Taxonomy" id="6233"/>
    <lineage>
        <taxon>Eukaryota</taxon>
        <taxon>Metazoa</taxon>
        <taxon>Ecdysozoa</taxon>
        <taxon>Nematoda</taxon>
        <taxon>Chromadorea</taxon>
        <taxon>Rhabditida</taxon>
        <taxon>Tylenchina</taxon>
        <taxon>Panagrolaimomorpha</taxon>
        <taxon>Panagrolaimoidea</taxon>
        <taxon>Panagrolaimidae</taxon>
        <taxon>Panagrellus</taxon>
    </lineage>
</organism>
<protein>
    <submittedName>
        <fullName evidence="2">Uncharacterized protein</fullName>
    </submittedName>
</protein>
<evidence type="ECO:0000313" key="1">
    <source>
        <dbReference type="Proteomes" id="UP000492821"/>
    </source>
</evidence>
<reference evidence="1" key="1">
    <citation type="journal article" date="2013" name="Genetics">
        <title>The draft genome and transcriptome of Panagrellus redivivus are shaped by the harsh demands of a free-living lifestyle.</title>
        <authorList>
            <person name="Srinivasan J."/>
            <person name="Dillman A.R."/>
            <person name="Macchietto M.G."/>
            <person name="Heikkinen L."/>
            <person name="Lakso M."/>
            <person name="Fracchia K.M."/>
            <person name="Antoshechkin I."/>
            <person name="Mortazavi A."/>
            <person name="Wong G."/>
            <person name="Sternberg P.W."/>
        </authorList>
    </citation>
    <scope>NUCLEOTIDE SEQUENCE [LARGE SCALE GENOMIC DNA]</scope>
    <source>
        <strain evidence="1">MT8872</strain>
    </source>
</reference>
<name>A0A7E4UQ91_PANRE</name>
<evidence type="ECO:0000313" key="2">
    <source>
        <dbReference type="WBParaSite" id="Pan_g11508.t1"/>
    </source>
</evidence>
<dbReference type="AlphaFoldDB" id="A0A7E4UQ91"/>
<dbReference type="WBParaSite" id="Pan_g11508.t1">
    <property type="protein sequence ID" value="Pan_g11508.t1"/>
    <property type="gene ID" value="Pan_g11508"/>
</dbReference>
<proteinExistence type="predicted"/>
<keyword evidence="1" id="KW-1185">Reference proteome</keyword>
<accession>A0A7E4UQ91</accession>
<sequence>MINLGADGDSSLTSKPCPCPLPYPASEPCLYRTSQPWNLQCQTVTVRCRLNPSTKDASNVSVRRLVPRPRQPCHDFNLAALQRDPRFFKDRSMPSTTVHDLSPLY</sequence>
<reference evidence="2" key="2">
    <citation type="submission" date="2020-10" db="UniProtKB">
        <authorList>
            <consortium name="WormBaseParasite"/>
        </authorList>
    </citation>
    <scope>IDENTIFICATION</scope>
</reference>
<dbReference type="Proteomes" id="UP000492821">
    <property type="component" value="Unassembled WGS sequence"/>
</dbReference>